<dbReference type="AlphaFoldDB" id="B8CZA1"/>
<name>B8CZA1_HALOH</name>
<reference evidence="2 3" key="1">
    <citation type="journal article" date="2009" name="PLoS ONE">
        <title>Genome analysis of the anaerobic thermohalophilic bacterium Halothermothrix orenii.</title>
        <authorList>
            <person name="Mavromatis K."/>
            <person name="Ivanova N."/>
            <person name="Anderson I."/>
            <person name="Lykidis A."/>
            <person name="Hooper S.D."/>
            <person name="Sun H."/>
            <person name="Kunin V."/>
            <person name="Lapidus A."/>
            <person name="Hugenholtz P."/>
            <person name="Patel B."/>
            <person name="Kyrpides N.C."/>
        </authorList>
    </citation>
    <scope>NUCLEOTIDE SEQUENCE [LARGE SCALE GENOMIC DNA]</scope>
    <source>
        <strain evidence="3">H 168 / OCM 544 / DSM 9562</strain>
    </source>
</reference>
<keyword evidence="1" id="KW-1133">Transmembrane helix</keyword>
<evidence type="ECO:0000313" key="3">
    <source>
        <dbReference type="Proteomes" id="UP000000719"/>
    </source>
</evidence>
<dbReference type="KEGG" id="hor:Hore_18710"/>
<feature type="transmembrane region" description="Helical" evidence="1">
    <location>
        <begin position="6"/>
        <end position="25"/>
    </location>
</feature>
<keyword evidence="3" id="KW-1185">Reference proteome</keyword>
<dbReference type="STRING" id="373903.Hore_18710"/>
<dbReference type="HOGENOM" id="CLU_1308697_0_0_9"/>
<organism evidence="2 3">
    <name type="scientific">Halothermothrix orenii (strain H 168 / OCM 544 / DSM 9562)</name>
    <dbReference type="NCBI Taxonomy" id="373903"/>
    <lineage>
        <taxon>Bacteria</taxon>
        <taxon>Bacillati</taxon>
        <taxon>Bacillota</taxon>
        <taxon>Clostridia</taxon>
        <taxon>Halanaerobiales</taxon>
        <taxon>Halothermotrichaceae</taxon>
        <taxon>Halothermothrix</taxon>
    </lineage>
</organism>
<keyword evidence="1" id="KW-0472">Membrane</keyword>
<evidence type="ECO:0000313" key="2">
    <source>
        <dbReference type="EMBL" id="ACL70620.1"/>
    </source>
</evidence>
<protein>
    <submittedName>
        <fullName evidence="2">Uncharacterized protein</fullName>
    </submittedName>
</protein>
<accession>B8CZA1</accession>
<sequence>MTKKSLNYIYILLILVLLGSIFNLWMVTTKDKKVSGEVFLQENNLKEIKLSKKNLQRAGVTDLKTRPDNSINDKTSKHDRSINYTKQTFTKPNVSKLTWVEDLNNLFPVKKGLDKEEKKEPVSKQVIKQVENIKADGEKDKSIKHSLILLAILKGGVNRAIVLDEASGKTFIVSEGDIFNKYKVLTIKDNGVICSVNEKKVKLNFDRKDW</sequence>
<proteinExistence type="predicted"/>
<dbReference type="Proteomes" id="UP000000719">
    <property type="component" value="Chromosome"/>
</dbReference>
<evidence type="ECO:0000256" key="1">
    <source>
        <dbReference type="SAM" id="Phobius"/>
    </source>
</evidence>
<gene>
    <name evidence="2" type="ordered locus">Hore_18710</name>
</gene>
<dbReference type="EMBL" id="CP001098">
    <property type="protein sequence ID" value="ACL70620.1"/>
    <property type="molecule type" value="Genomic_DNA"/>
</dbReference>
<keyword evidence="1" id="KW-0812">Transmembrane</keyword>